<dbReference type="EMBL" id="JBHLVO010000001">
    <property type="protein sequence ID" value="MFC0270117.1"/>
    <property type="molecule type" value="Genomic_DNA"/>
</dbReference>
<feature type="coiled-coil region" evidence="1">
    <location>
        <begin position="140"/>
        <end position="174"/>
    </location>
</feature>
<name>A0ABV6GB24_9BACI</name>
<reference evidence="3 4" key="1">
    <citation type="submission" date="2024-09" db="EMBL/GenBank/DDBJ databases">
        <authorList>
            <person name="Sun Q."/>
            <person name="Mori K."/>
        </authorList>
    </citation>
    <scope>NUCLEOTIDE SEQUENCE [LARGE SCALE GENOMIC DNA]</scope>
    <source>
        <strain evidence="3 4">CCM 7228</strain>
    </source>
</reference>
<dbReference type="NCBIfam" id="TIGR02894">
    <property type="entry name" value="DNA_bind_RsfA"/>
    <property type="match status" value="1"/>
</dbReference>
<evidence type="ECO:0000256" key="1">
    <source>
        <dbReference type="SAM" id="Coils"/>
    </source>
</evidence>
<accession>A0ABV6GB24</accession>
<organism evidence="3 4">
    <name type="scientific">Metabacillus herbersteinensis</name>
    <dbReference type="NCBI Taxonomy" id="283816"/>
    <lineage>
        <taxon>Bacteria</taxon>
        <taxon>Bacillati</taxon>
        <taxon>Bacillota</taxon>
        <taxon>Bacilli</taxon>
        <taxon>Bacillales</taxon>
        <taxon>Bacillaceae</taxon>
        <taxon>Metabacillus</taxon>
    </lineage>
</organism>
<sequence length="209" mass="24239">MKVRQDAWSHKDDTLLAETVLSYIRDGGTQIAAFDEVGDHLNRTSAACGFRWNAEVRKHYVQAIDQAKKERKQKKRIHDQTTKLKGVKQRASIQVENKTTSQKSLNSASPLNQADLLSAITLDECIAFLHSFSVDQTPEDQHLKLENQQLKEQNNKLLQQNKQLTLKYERLMETQHSIEDDYRMLMKIINQAQKVIKVDEFEGDKRLYN</sequence>
<feature type="compositionally biased region" description="Polar residues" evidence="2">
    <location>
        <begin position="91"/>
        <end position="106"/>
    </location>
</feature>
<dbReference type="PANTHER" id="PTHR41302">
    <property type="entry name" value="PRESPORE-SPECIFIC TRANSCRIPTIONAL REGULATOR RSFA-RELATED"/>
    <property type="match status" value="1"/>
</dbReference>
<evidence type="ECO:0000256" key="2">
    <source>
        <dbReference type="SAM" id="MobiDB-lite"/>
    </source>
</evidence>
<evidence type="ECO:0000313" key="4">
    <source>
        <dbReference type="Proteomes" id="UP001589854"/>
    </source>
</evidence>
<gene>
    <name evidence="3" type="ORF">ACFFIX_01405</name>
</gene>
<dbReference type="Pfam" id="PF13921">
    <property type="entry name" value="Myb_DNA-bind_6"/>
    <property type="match status" value="1"/>
</dbReference>
<feature type="region of interest" description="Disordered" evidence="2">
    <location>
        <begin position="67"/>
        <end position="106"/>
    </location>
</feature>
<dbReference type="InterPro" id="IPR014243">
    <property type="entry name" value="RsfA-like"/>
</dbReference>
<dbReference type="PANTHER" id="PTHR41302:SF2">
    <property type="entry name" value="PRESPORE SPECIFIC TRANSCRIPTIONAL ACTIVATOR RSFA"/>
    <property type="match status" value="1"/>
</dbReference>
<keyword evidence="1" id="KW-0175">Coiled coil</keyword>
<dbReference type="Proteomes" id="UP001589854">
    <property type="component" value="Unassembled WGS sequence"/>
</dbReference>
<protein>
    <submittedName>
        <fullName evidence="3">RsfA family transcriptional regulator</fullName>
    </submittedName>
</protein>
<proteinExistence type="predicted"/>
<dbReference type="RefSeq" id="WP_378929750.1">
    <property type="nucleotide sequence ID" value="NZ_JBHLVO010000001.1"/>
</dbReference>
<comment type="caution">
    <text evidence="3">The sequence shown here is derived from an EMBL/GenBank/DDBJ whole genome shotgun (WGS) entry which is preliminary data.</text>
</comment>
<evidence type="ECO:0000313" key="3">
    <source>
        <dbReference type="EMBL" id="MFC0270117.1"/>
    </source>
</evidence>
<keyword evidence="4" id="KW-1185">Reference proteome</keyword>